<keyword evidence="3" id="KW-1185">Reference proteome</keyword>
<accession>A0A816BDN6</accession>
<dbReference type="Proteomes" id="UP000681722">
    <property type="component" value="Unassembled WGS sequence"/>
</dbReference>
<evidence type="ECO:0000313" key="1">
    <source>
        <dbReference type="EMBL" id="CAF1609474.1"/>
    </source>
</evidence>
<protein>
    <submittedName>
        <fullName evidence="1">Uncharacterized protein</fullName>
    </submittedName>
</protein>
<dbReference type="EMBL" id="CAJNOQ010037749">
    <property type="protein sequence ID" value="CAF1609474.1"/>
    <property type="molecule type" value="Genomic_DNA"/>
</dbReference>
<dbReference type="AlphaFoldDB" id="A0A816BDN6"/>
<reference evidence="1" key="1">
    <citation type="submission" date="2021-02" db="EMBL/GenBank/DDBJ databases">
        <authorList>
            <person name="Nowell W R."/>
        </authorList>
    </citation>
    <scope>NUCLEOTIDE SEQUENCE</scope>
</reference>
<comment type="caution">
    <text evidence="1">The sequence shown here is derived from an EMBL/GenBank/DDBJ whole genome shotgun (WGS) entry which is preliminary data.</text>
</comment>
<dbReference type="Proteomes" id="UP000663829">
    <property type="component" value="Unassembled WGS sequence"/>
</dbReference>
<dbReference type="EMBL" id="CAJOBC010104462">
    <property type="protein sequence ID" value="CAF4491882.1"/>
    <property type="molecule type" value="Genomic_DNA"/>
</dbReference>
<sequence>MTSCVWSPLFPPWYISIFLKQIRGLKFLTLILDSIDHIHGQHLEHLLQTFQFLELFQYGITYYYKPPNIEALRLSFQTAFWLKQNWSIVFDNDDWCKFRIYTFPYHGKSFFIYLNFHAALHYNKNNEGKMSVRTETLERKGAPYRS</sequence>
<evidence type="ECO:0000313" key="3">
    <source>
        <dbReference type="Proteomes" id="UP000663829"/>
    </source>
</evidence>
<organism evidence="1 3">
    <name type="scientific">Didymodactylos carnosus</name>
    <dbReference type="NCBI Taxonomy" id="1234261"/>
    <lineage>
        <taxon>Eukaryota</taxon>
        <taxon>Metazoa</taxon>
        <taxon>Spiralia</taxon>
        <taxon>Gnathifera</taxon>
        <taxon>Rotifera</taxon>
        <taxon>Eurotatoria</taxon>
        <taxon>Bdelloidea</taxon>
        <taxon>Philodinida</taxon>
        <taxon>Philodinidae</taxon>
        <taxon>Didymodactylos</taxon>
    </lineage>
</organism>
<evidence type="ECO:0000313" key="2">
    <source>
        <dbReference type="EMBL" id="CAF4491882.1"/>
    </source>
</evidence>
<proteinExistence type="predicted"/>
<gene>
    <name evidence="1" type="ORF">GPM918_LOCUS42995</name>
    <name evidence="2" type="ORF">SRO942_LOCUS44373</name>
</gene>
<name>A0A816BDN6_9BILA</name>